<dbReference type="Proteomes" id="UP001152888">
    <property type="component" value="Unassembled WGS sequence"/>
</dbReference>
<dbReference type="AlphaFoldDB" id="A0A9P0KJM5"/>
<dbReference type="SMART" id="SM00868">
    <property type="entry name" value="zf-AD"/>
    <property type="match status" value="2"/>
</dbReference>
<dbReference type="EMBL" id="CAKOFQ010006852">
    <property type="protein sequence ID" value="CAH1976861.1"/>
    <property type="molecule type" value="Genomic_DNA"/>
</dbReference>
<comment type="caution">
    <text evidence="3">The sequence shown here is derived from an EMBL/GenBank/DDBJ whole genome shotgun (WGS) entry which is preliminary data.</text>
</comment>
<evidence type="ECO:0000313" key="4">
    <source>
        <dbReference type="Proteomes" id="UP001152888"/>
    </source>
</evidence>
<sequence length="355" mass="41658">MDACNLCLQNTYQLVDSEVSRRLSACIKFSNYLPNIPHQKHMFACELCLQNFSTFIEFHDMVVATESKIEFVLKELSCQKVNLKSICDGANMLDKRQHCRVCLNPVKWLGIYLYKNDTNILDFSILKKMFTYCNLNLDFEVSDRPVLCRQCFERLQITYNFKKTITEAFEGSIESIEDGFEEPTVSDPEVRVRNDLMYQLEEHNYSSRQISAESDPKLKCNAVVVLERLPDIVPNPVYQRRRRRRKGQKSQSRSYLNRNCKLKSNHETENNSTREESRLTLSANSQTSNHRGELENDQLGHGRVYNNEDLILLQLYYTHTKLETDFPTGYWENIAFDWRSITRKIKGQLQLSRKV</sequence>
<feature type="compositionally biased region" description="Basic and acidic residues" evidence="1">
    <location>
        <begin position="264"/>
        <end position="278"/>
    </location>
</feature>
<reference evidence="3" key="1">
    <citation type="submission" date="2022-03" db="EMBL/GenBank/DDBJ databases">
        <authorList>
            <person name="Sayadi A."/>
        </authorList>
    </citation>
    <scope>NUCLEOTIDE SEQUENCE</scope>
</reference>
<dbReference type="GO" id="GO:0008270">
    <property type="term" value="F:zinc ion binding"/>
    <property type="evidence" value="ECO:0007669"/>
    <property type="project" value="InterPro"/>
</dbReference>
<dbReference type="InterPro" id="IPR012934">
    <property type="entry name" value="Znf_AD"/>
</dbReference>
<dbReference type="SUPFAM" id="SSF57716">
    <property type="entry name" value="Glucocorticoid receptor-like (DNA-binding domain)"/>
    <property type="match status" value="1"/>
</dbReference>
<evidence type="ECO:0000256" key="1">
    <source>
        <dbReference type="SAM" id="MobiDB-lite"/>
    </source>
</evidence>
<protein>
    <recommendedName>
        <fullName evidence="2">ZAD domain-containing protein</fullName>
    </recommendedName>
</protein>
<accession>A0A9P0KJM5</accession>
<dbReference type="GO" id="GO:0005634">
    <property type="term" value="C:nucleus"/>
    <property type="evidence" value="ECO:0007669"/>
    <property type="project" value="InterPro"/>
</dbReference>
<feature type="compositionally biased region" description="Polar residues" evidence="1">
    <location>
        <begin position="279"/>
        <end position="289"/>
    </location>
</feature>
<proteinExistence type="predicted"/>
<feature type="domain" description="ZAD" evidence="2">
    <location>
        <begin position="3"/>
        <end position="72"/>
    </location>
</feature>
<gene>
    <name evidence="3" type="ORF">ACAOBT_LOCUS12352</name>
</gene>
<dbReference type="OrthoDB" id="6753654at2759"/>
<evidence type="ECO:0000313" key="3">
    <source>
        <dbReference type="EMBL" id="CAH1976861.1"/>
    </source>
</evidence>
<feature type="domain" description="ZAD" evidence="2">
    <location>
        <begin position="98"/>
        <end position="176"/>
    </location>
</feature>
<keyword evidence="4" id="KW-1185">Reference proteome</keyword>
<organism evidence="3 4">
    <name type="scientific">Acanthoscelides obtectus</name>
    <name type="common">Bean weevil</name>
    <name type="synonym">Bruchus obtectus</name>
    <dbReference type="NCBI Taxonomy" id="200917"/>
    <lineage>
        <taxon>Eukaryota</taxon>
        <taxon>Metazoa</taxon>
        <taxon>Ecdysozoa</taxon>
        <taxon>Arthropoda</taxon>
        <taxon>Hexapoda</taxon>
        <taxon>Insecta</taxon>
        <taxon>Pterygota</taxon>
        <taxon>Neoptera</taxon>
        <taxon>Endopterygota</taxon>
        <taxon>Coleoptera</taxon>
        <taxon>Polyphaga</taxon>
        <taxon>Cucujiformia</taxon>
        <taxon>Chrysomeloidea</taxon>
        <taxon>Chrysomelidae</taxon>
        <taxon>Bruchinae</taxon>
        <taxon>Bruchini</taxon>
        <taxon>Acanthoscelides</taxon>
    </lineage>
</organism>
<name>A0A9P0KJM5_ACAOB</name>
<feature type="region of interest" description="Disordered" evidence="1">
    <location>
        <begin position="236"/>
        <end position="296"/>
    </location>
</feature>
<evidence type="ECO:0000259" key="2">
    <source>
        <dbReference type="SMART" id="SM00868"/>
    </source>
</evidence>
<feature type="compositionally biased region" description="Basic residues" evidence="1">
    <location>
        <begin position="239"/>
        <end position="248"/>
    </location>
</feature>